<dbReference type="InterPro" id="IPR049562">
    <property type="entry name" value="SLC25A33/36-like"/>
</dbReference>
<keyword evidence="4 10" id="KW-0812">Transmembrane</keyword>
<dbReference type="Gene3D" id="1.50.40.10">
    <property type="entry name" value="Mitochondrial carrier domain"/>
    <property type="match status" value="1"/>
</dbReference>
<keyword evidence="3 11" id="KW-0813">Transport</keyword>
<accession>A0AAW1DBZ8</accession>
<sequence length="166" mass="17773">MNQSQRDTIIHLVAGGVAGTTGAVVTCPLEVVKTRLQSSGYTCLPNIASPETSSRHVTCKTILPSHQRRKINTITSRHATQMLAISTYGMPQTKSIGILQCLRLIIQHEGPGALFRGLGPNLIGVAPSRAIYFCAYSQAKSFFNSILKPDTALVHLLSASCAGIKI</sequence>
<dbReference type="Proteomes" id="UP001461498">
    <property type="component" value="Unassembled WGS sequence"/>
</dbReference>
<keyword evidence="7" id="KW-1133">Transmembrane helix</keyword>
<dbReference type="GO" id="GO:1990519">
    <property type="term" value="P:pyrimidine nucleotide import into mitochondrion"/>
    <property type="evidence" value="ECO:0007669"/>
    <property type="project" value="TreeGrafter"/>
</dbReference>
<evidence type="ECO:0000256" key="8">
    <source>
        <dbReference type="ARBA" id="ARBA00023128"/>
    </source>
</evidence>
<evidence type="ECO:0000256" key="6">
    <source>
        <dbReference type="ARBA" id="ARBA00022792"/>
    </source>
</evidence>
<dbReference type="PANTHER" id="PTHR45829:SF4">
    <property type="entry name" value="MITOCHONDRIAL CARRIER PROTEIN RIM2"/>
    <property type="match status" value="1"/>
</dbReference>
<evidence type="ECO:0008006" key="14">
    <source>
        <dbReference type="Google" id="ProtNLM"/>
    </source>
</evidence>
<keyword evidence="9 10" id="KW-0472">Membrane</keyword>
<proteinExistence type="inferred from homology"/>
<evidence type="ECO:0000256" key="1">
    <source>
        <dbReference type="ARBA" id="ARBA00004448"/>
    </source>
</evidence>
<evidence type="ECO:0000256" key="9">
    <source>
        <dbReference type="ARBA" id="ARBA00023136"/>
    </source>
</evidence>
<feature type="repeat" description="Solcar" evidence="10">
    <location>
        <begin position="6"/>
        <end position="142"/>
    </location>
</feature>
<evidence type="ECO:0000313" key="13">
    <source>
        <dbReference type="Proteomes" id="UP001461498"/>
    </source>
</evidence>
<comment type="subcellular location">
    <subcellularLocation>
        <location evidence="1">Mitochondrion inner membrane</location>
        <topology evidence="1">Multi-pass membrane protein</topology>
    </subcellularLocation>
</comment>
<evidence type="ECO:0000256" key="2">
    <source>
        <dbReference type="ARBA" id="ARBA00006375"/>
    </source>
</evidence>
<evidence type="ECO:0000256" key="11">
    <source>
        <dbReference type="RuleBase" id="RU000488"/>
    </source>
</evidence>
<organism evidence="12 13">
    <name type="scientific">Rhynocoris fuscipes</name>
    <dbReference type="NCBI Taxonomy" id="488301"/>
    <lineage>
        <taxon>Eukaryota</taxon>
        <taxon>Metazoa</taxon>
        <taxon>Ecdysozoa</taxon>
        <taxon>Arthropoda</taxon>
        <taxon>Hexapoda</taxon>
        <taxon>Insecta</taxon>
        <taxon>Pterygota</taxon>
        <taxon>Neoptera</taxon>
        <taxon>Paraneoptera</taxon>
        <taxon>Hemiptera</taxon>
        <taxon>Heteroptera</taxon>
        <taxon>Panheteroptera</taxon>
        <taxon>Cimicomorpha</taxon>
        <taxon>Reduviidae</taxon>
        <taxon>Harpactorinae</taxon>
        <taxon>Harpactorini</taxon>
        <taxon>Rhynocoris</taxon>
    </lineage>
</organism>
<evidence type="ECO:0000256" key="5">
    <source>
        <dbReference type="ARBA" id="ARBA00022737"/>
    </source>
</evidence>
<reference evidence="12 13" key="1">
    <citation type="submission" date="2022-12" db="EMBL/GenBank/DDBJ databases">
        <title>Chromosome-level genome assembly of true bugs.</title>
        <authorList>
            <person name="Ma L."/>
            <person name="Li H."/>
        </authorList>
    </citation>
    <scope>NUCLEOTIDE SEQUENCE [LARGE SCALE GENOMIC DNA]</scope>
    <source>
        <strain evidence="12">Lab_2022b</strain>
    </source>
</reference>
<comment type="similarity">
    <text evidence="2 11">Belongs to the mitochondrial carrier (TC 2.A.29) family.</text>
</comment>
<name>A0AAW1DBZ8_9HEMI</name>
<dbReference type="PANTHER" id="PTHR45829">
    <property type="entry name" value="MITOCHONDRIAL CARRIER PROTEIN RIM2"/>
    <property type="match status" value="1"/>
</dbReference>
<evidence type="ECO:0000256" key="4">
    <source>
        <dbReference type="ARBA" id="ARBA00022692"/>
    </source>
</evidence>
<dbReference type="InterPro" id="IPR023395">
    <property type="entry name" value="MCP_dom_sf"/>
</dbReference>
<keyword evidence="13" id="KW-1185">Reference proteome</keyword>
<keyword evidence="5" id="KW-0677">Repeat</keyword>
<protein>
    <recommendedName>
        <fullName evidence="14">Solute carrier family 25 member 36</fullName>
    </recommendedName>
</protein>
<keyword evidence="8" id="KW-0496">Mitochondrion</keyword>
<gene>
    <name evidence="12" type="ORF">O3M35_007396</name>
</gene>
<dbReference type="PROSITE" id="PS50920">
    <property type="entry name" value="SOLCAR"/>
    <property type="match status" value="1"/>
</dbReference>
<evidence type="ECO:0000256" key="7">
    <source>
        <dbReference type="ARBA" id="ARBA00022989"/>
    </source>
</evidence>
<keyword evidence="6" id="KW-0999">Mitochondrion inner membrane</keyword>
<dbReference type="Pfam" id="PF00153">
    <property type="entry name" value="Mito_carr"/>
    <property type="match status" value="2"/>
</dbReference>
<evidence type="ECO:0000256" key="3">
    <source>
        <dbReference type="ARBA" id="ARBA00022448"/>
    </source>
</evidence>
<dbReference type="InterPro" id="IPR018108">
    <property type="entry name" value="MCP_transmembrane"/>
</dbReference>
<dbReference type="GO" id="GO:0005743">
    <property type="term" value="C:mitochondrial inner membrane"/>
    <property type="evidence" value="ECO:0007669"/>
    <property type="project" value="UniProtKB-SubCell"/>
</dbReference>
<dbReference type="SUPFAM" id="SSF103506">
    <property type="entry name" value="Mitochondrial carrier"/>
    <property type="match status" value="1"/>
</dbReference>
<comment type="caution">
    <text evidence="12">The sequence shown here is derived from an EMBL/GenBank/DDBJ whole genome shotgun (WGS) entry which is preliminary data.</text>
</comment>
<evidence type="ECO:0000313" key="12">
    <source>
        <dbReference type="EMBL" id="KAK9507569.1"/>
    </source>
</evidence>
<evidence type="ECO:0000256" key="10">
    <source>
        <dbReference type="PROSITE-ProRule" id="PRU00282"/>
    </source>
</evidence>
<dbReference type="GO" id="GO:0015218">
    <property type="term" value="F:pyrimidine nucleotide transmembrane transporter activity"/>
    <property type="evidence" value="ECO:0007669"/>
    <property type="project" value="InterPro"/>
</dbReference>
<dbReference type="EMBL" id="JAPXFL010000004">
    <property type="protein sequence ID" value="KAK9507569.1"/>
    <property type="molecule type" value="Genomic_DNA"/>
</dbReference>
<dbReference type="AlphaFoldDB" id="A0AAW1DBZ8"/>